<accession>A0A7S3L5W6</accession>
<sequence>MAEASEKAEISLDDVFDVVVRFLTGKFPYCPEAIAFGMALQGAMAVRKGPNKDGKLHWFHAFVLSALASFAGGTFNFIWMGQPSGILTNDVFMGVAIICFVLVNYTPGDVGFALFNTTPISIAIVSFAQLFRSLGTIKFLTACYEALKGNPSAYYPIPIFGPILYGILLGNMGPLVLKGLEAHIGNGVPWPVQNGLFVAPFYHFFVHDQDGCIGITLRKIMPIAKMFDLDDKTFALAYVSLFMQVTGILQMPQFLGPSFTPFGPAMLSPFFDPSTWTVGKYEGAYAEKQKEKAANKQKTRSLPVPGDGAEEASPGMSASKKRRKNKKKKTS</sequence>
<evidence type="ECO:0000313" key="3">
    <source>
        <dbReference type="EMBL" id="CAE0412649.1"/>
    </source>
</evidence>
<proteinExistence type="predicted"/>
<feature type="transmembrane region" description="Helical" evidence="2">
    <location>
        <begin position="58"/>
        <end position="79"/>
    </location>
</feature>
<feature type="transmembrane region" description="Helical" evidence="2">
    <location>
        <begin position="86"/>
        <end position="105"/>
    </location>
</feature>
<evidence type="ECO:0000256" key="2">
    <source>
        <dbReference type="SAM" id="Phobius"/>
    </source>
</evidence>
<keyword evidence="2" id="KW-1133">Transmembrane helix</keyword>
<keyword evidence="2" id="KW-0812">Transmembrane</keyword>
<feature type="transmembrane region" description="Helical" evidence="2">
    <location>
        <begin position="111"/>
        <end position="131"/>
    </location>
</feature>
<feature type="region of interest" description="Disordered" evidence="1">
    <location>
        <begin position="289"/>
        <end position="331"/>
    </location>
</feature>
<protein>
    <submittedName>
        <fullName evidence="3">Uncharacterized protein</fullName>
    </submittedName>
</protein>
<keyword evidence="2" id="KW-0472">Membrane</keyword>
<name>A0A7S3L5W6_9STRA</name>
<reference evidence="3" key="1">
    <citation type="submission" date="2021-01" db="EMBL/GenBank/DDBJ databases">
        <authorList>
            <person name="Corre E."/>
            <person name="Pelletier E."/>
            <person name="Niang G."/>
            <person name="Scheremetjew M."/>
            <person name="Finn R."/>
            <person name="Kale V."/>
            <person name="Holt S."/>
            <person name="Cochrane G."/>
            <person name="Meng A."/>
            <person name="Brown T."/>
            <person name="Cohen L."/>
        </authorList>
    </citation>
    <scope>NUCLEOTIDE SEQUENCE</scope>
    <source>
        <strain evidence="3">CCMP127</strain>
    </source>
</reference>
<gene>
    <name evidence="3" type="ORF">ACOF00016_LOCUS9910</name>
</gene>
<feature type="compositionally biased region" description="Basic residues" evidence="1">
    <location>
        <begin position="319"/>
        <end position="331"/>
    </location>
</feature>
<organism evidence="3">
    <name type="scientific">Amphora coffeiformis</name>
    <dbReference type="NCBI Taxonomy" id="265554"/>
    <lineage>
        <taxon>Eukaryota</taxon>
        <taxon>Sar</taxon>
        <taxon>Stramenopiles</taxon>
        <taxon>Ochrophyta</taxon>
        <taxon>Bacillariophyta</taxon>
        <taxon>Bacillariophyceae</taxon>
        <taxon>Bacillariophycidae</taxon>
        <taxon>Thalassiophysales</taxon>
        <taxon>Catenulaceae</taxon>
        <taxon>Amphora</taxon>
    </lineage>
</organism>
<dbReference type="EMBL" id="HBIM01012051">
    <property type="protein sequence ID" value="CAE0412649.1"/>
    <property type="molecule type" value="Transcribed_RNA"/>
</dbReference>
<dbReference type="AlphaFoldDB" id="A0A7S3L5W6"/>
<evidence type="ECO:0000256" key="1">
    <source>
        <dbReference type="SAM" id="MobiDB-lite"/>
    </source>
</evidence>